<accession>A0A316F3D6</accession>
<dbReference type="Proteomes" id="UP000245754">
    <property type="component" value="Unassembled WGS sequence"/>
</dbReference>
<dbReference type="InterPro" id="IPR036704">
    <property type="entry name" value="RraA/RraA-like_sf"/>
</dbReference>
<dbReference type="PANTHER" id="PTHR33254:SF16">
    <property type="entry name" value="BLR3842 PROTEIN"/>
    <property type="match status" value="1"/>
</dbReference>
<evidence type="ECO:0000313" key="2">
    <source>
        <dbReference type="EMBL" id="PWK30981.1"/>
    </source>
</evidence>
<evidence type="ECO:0000313" key="3">
    <source>
        <dbReference type="Proteomes" id="UP000245754"/>
    </source>
</evidence>
<protein>
    <submittedName>
        <fullName evidence="2">Regulator of RNase E activity RraA</fullName>
    </submittedName>
</protein>
<dbReference type="GO" id="GO:0046872">
    <property type="term" value="F:metal ion binding"/>
    <property type="evidence" value="ECO:0007669"/>
    <property type="project" value="UniProtKB-KW"/>
</dbReference>
<dbReference type="Gene3D" id="3.50.30.40">
    <property type="entry name" value="Ribonuclease E inhibitor RraA/RraA-like"/>
    <property type="match status" value="1"/>
</dbReference>
<dbReference type="EMBL" id="QGGT01000011">
    <property type="protein sequence ID" value="PWK30981.1"/>
    <property type="molecule type" value="Genomic_DNA"/>
</dbReference>
<reference evidence="2 3" key="1">
    <citation type="submission" date="2018-05" db="EMBL/GenBank/DDBJ databases">
        <title>Genomic Encyclopedia of Type Strains, Phase IV (KMG-V): Genome sequencing to study the core and pangenomes of soil and plant-associated prokaryotes.</title>
        <authorList>
            <person name="Whitman W."/>
        </authorList>
    </citation>
    <scope>NUCLEOTIDE SEQUENCE [LARGE SCALE GENOMIC DNA]</scope>
    <source>
        <strain evidence="2 3">SLV-132</strain>
    </source>
</reference>
<dbReference type="PANTHER" id="PTHR33254">
    <property type="entry name" value="4-HYDROXY-4-METHYL-2-OXOGLUTARATE ALDOLASE 3-RELATED"/>
    <property type="match status" value="1"/>
</dbReference>
<gene>
    <name evidence="2" type="ORF">C7419_11122</name>
</gene>
<proteinExistence type="predicted"/>
<dbReference type="Pfam" id="PF03737">
    <property type="entry name" value="RraA-like"/>
    <property type="match status" value="1"/>
</dbReference>
<dbReference type="InterPro" id="IPR005493">
    <property type="entry name" value="RraA/RraA-like"/>
</dbReference>
<keyword evidence="1" id="KW-0479">Metal-binding</keyword>
<dbReference type="SUPFAM" id="SSF89562">
    <property type="entry name" value="RraA-like"/>
    <property type="match status" value="1"/>
</dbReference>
<dbReference type="CDD" id="cd16841">
    <property type="entry name" value="RraA_family"/>
    <property type="match status" value="1"/>
</dbReference>
<keyword evidence="1" id="KW-0460">Magnesium</keyword>
<comment type="caution">
    <text evidence="2">The sequence shown here is derived from an EMBL/GenBank/DDBJ whole genome shotgun (WGS) entry which is preliminary data.</text>
</comment>
<comment type="cofactor">
    <cofactor evidence="1">
        <name>Mg(2+)</name>
        <dbReference type="ChEBI" id="CHEBI:18420"/>
    </cofactor>
</comment>
<dbReference type="NCBIfam" id="NF006093">
    <property type="entry name" value="PRK08245.1"/>
    <property type="match status" value="1"/>
</dbReference>
<feature type="binding site" evidence="1">
    <location>
        <begin position="107"/>
        <end position="110"/>
    </location>
    <ligand>
        <name>substrate</name>
    </ligand>
</feature>
<organism evidence="2 3">
    <name type="scientific">Cupriavidus plantarum</name>
    <dbReference type="NCBI Taxonomy" id="942865"/>
    <lineage>
        <taxon>Bacteria</taxon>
        <taxon>Pseudomonadati</taxon>
        <taxon>Pseudomonadota</taxon>
        <taxon>Betaproteobacteria</taxon>
        <taxon>Burkholderiales</taxon>
        <taxon>Burkholderiaceae</taxon>
        <taxon>Cupriavidus</taxon>
    </lineage>
</organism>
<evidence type="ECO:0000256" key="1">
    <source>
        <dbReference type="PIRSR" id="PIRSR605493-1"/>
    </source>
</evidence>
<feature type="binding site" evidence="1">
    <location>
        <position position="129"/>
    </location>
    <ligand>
        <name>substrate</name>
    </ligand>
</feature>
<sequence length="243" mass="26327">MTQLSASLRDKLKTVSTATLCTALFKRGLRNQFIQDVHPLDPRHAVKHGTMVGEAFTLRYIPAREDLNPITVFQDPNHPQRQAIEQCPPGAVLVIDSRKDARAASAGSILVTRLMQRGGAGIVTDGGLRDSPEIAEMDIPSYHQRPSAPTNLTMHQALEFNVPIGCGDVAVFPGDVVVGDGEGVVIIPRELAGEIADEAVEMTAFEDFVTEEVKKGRSIIGLYPATTEEARADFAAWRKASGR</sequence>
<dbReference type="AlphaFoldDB" id="A0A316F3D6"/>
<keyword evidence="3" id="KW-1185">Reference proteome</keyword>
<dbReference type="RefSeq" id="WP_109585579.1">
    <property type="nucleotide sequence ID" value="NZ_QGGT01000011.1"/>
</dbReference>
<name>A0A316F3D6_9BURK</name>
<feature type="binding site" evidence="1">
    <location>
        <position position="130"/>
    </location>
    <ligand>
        <name>Mg(2+)</name>
        <dbReference type="ChEBI" id="CHEBI:18420"/>
    </ligand>
</feature>